<keyword evidence="2" id="KW-1185">Reference proteome</keyword>
<name>A0A8X6V7T6_TRICX</name>
<gene>
    <name evidence="1" type="ORF">TNCV_3065411</name>
</gene>
<dbReference type="AlphaFoldDB" id="A0A8X6V7T6"/>
<comment type="caution">
    <text evidence="1">The sequence shown here is derived from an EMBL/GenBank/DDBJ whole genome shotgun (WGS) entry which is preliminary data.</text>
</comment>
<proteinExistence type="predicted"/>
<reference evidence="1" key="1">
    <citation type="submission" date="2020-08" db="EMBL/GenBank/DDBJ databases">
        <title>Multicomponent nature underlies the extraordinary mechanical properties of spider dragline silk.</title>
        <authorList>
            <person name="Kono N."/>
            <person name="Nakamura H."/>
            <person name="Mori M."/>
            <person name="Yoshida Y."/>
            <person name="Ohtoshi R."/>
            <person name="Malay A.D."/>
            <person name="Moran D.A.P."/>
            <person name="Tomita M."/>
            <person name="Numata K."/>
            <person name="Arakawa K."/>
        </authorList>
    </citation>
    <scope>NUCLEOTIDE SEQUENCE</scope>
</reference>
<evidence type="ECO:0000313" key="2">
    <source>
        <dbReference type="Proteomes" id="UP000887159"/>
    </source>
</evidence>
<sequence>MGTLLTDEKYNDSKFDHCKNAVKGINGCGSLVVKVSDRGWHVMSSSPVPLMTGRVGERCTLNLSRTETSSRWCGEKTSLSSTRCKQIYSDSLFWNGSRLKPVQSVILKARDLLITGDARLEE</sequence>
<dbReference type="EMBL" id="BMAU01021199">
    <property type="protein sequence ID" value="GFX97653.1"/>
    <property type="molecule type" value="Genomic_DNA"/>
</dbReference>
<organism evidence="1 2">
    <name type="scientific">Trichonephila clavipes</name>
    <name type="common">Golden silk orbweaver</name>
    <name type="synonym">Nephila clavipes</name>
    <dbReference type="NCBI Taxonomy" id="2585209"/>
    <lineage>
        <taxon>Eukaryota</taxon>
        <taxon>Metazoa</taxon>
        <taxon>Ecdysozoa</taxon>
        <taxon>Arthropoda</taxon>
        <taxon>Chelicerata</taxon>
        <taxon>Arachnida</taxon>
        <taxon>Araneae</taxon>
        <taxon>Araneomorphae</taxon>
        <taxon>Entelegynae</taxon>
        <taxon>Araneoidea</taxon>
        <taxon>Nephilidae</taxon>
        <taxon>Trichonephila</taxon>
    </lineage>
</organism>
<protein>
    <submittedName>
        <fullName evidence="1">Uncharacterized protein</fullName>
    </submittedName>
</protein>
<evidence type="ECO:0000313" key="1">
    <source>
        <dbReference type="EMBL" id="GFX97653.1"/>
    </source>
</evidence>
<accession>A0A8X6V7T6</accession>
<dbReference type="Proteomes" id="UP000887159">
    <property type="component" value="Unassembled WGS sequence"/>
</dbReference>